<evidence type="ECO:0000313" key="2">
    <source>
        <dbReference type="Proteomes" id="UP001058974"/>
    </source>
</evidence>
<gene>
    <name evidence="1" type="ORF">KIW84_023265</name>
</gene>
<dbReference type="Proteomes" id="UP001058974">
    <property type="component" value="Chromosome 2"/>
</dbReference>
<reference evidence="1 2" key="1">
    <citation type="journal article" date="2022" name="Nat. Genet.">
        <title>Improved pea reference genome and pan-genome highlight genomic features and evolutionary characteristics.</title>
        <authorList>
            <person name="Yang T."/>
            <person name="Liu R."/>
            <person name="Luo Y."/>
            <person name="Hu S."/>
            <person name="Wang D."/>
            <person name="Wang C."/>
            <person name="Pandey M.K."/>
            <person name="Ge S."/>
            <person name="Xu Q."/>
            <person name="Li N."/>
            <person name="Li G."/>
            <person name="Huang Y."/>
            <person name="Saxena R.K."/>
            <person name="Ji Y."/>
            <person name="Li M."/>
            <person name="Yan X."/>
            <person name="He Y."/>
            <person name="Liu Y."/>
            <person name="Wang X."/>
            <person name="Xiang C."/>
            <person name="Varshney R.K."/>
            <person name="Ding H."/>
            <person name="Gao S."/>
            <person name="Zong X."/>
        </authorList>
    </citation>
    <scope>NUCLEOTIDE SEQUENCE [LARGE SCALE GENOMIC DNA]</scope>
    <source>
        <strain evidence="1 2">cv. Zhongwan 6</strain>
    </source>
</reference>
<dbReference type="EMBL" id="JAMSHJ010000002">
    <property type="protein sequence ID" value="KAI5437077.1"/>
    <property type="molecule type" value="Genomic_DNA"/>
</dbReference>
<proteinExistence type="predicted"/>
<sequence length="213" mass="24387">MYVLWKKQLRVQSVIKALSKPVLGASCTLKKAGDDLLVAQQKLMHDRDNLVLIKEIKDRTEEVFKWSEIEEHILKQRILVAHVTEPEIIKALMDIGDLKYPSIDGFGAKFYKASLSTVKQDIFDVVMDFFVNDRLYATFNITLVTLIPKGSVVKLSNTICKSLDVPLYATFVPRLNIHDHILLAYELIRSYSRKGGTPRCMLKLDIKKDYDTV</sequence>
<dbReference type="Gramene" id="Psat02G0326500-T1">
    <property type="protein sequence ID" value="KAI5437077.1"/>
    <property type="gene ID" value="KIW84_023265"/>
</dbReference>
<dbReference type="AlphaFoldDB" id="A0A9D5B688"/>
<evidence type="ECO:0008006" key="3">
    <source>
        <dbReference type="Google" id="ProtNLM"/>
    </source>
</evidence>
<organism evidence="1 2">
    <name type="scientific">Pisum sativum</name>
    <name type="common">Garden pea</name>
    <name type="synonym">Lathyrus oleraceus</name>
    <dbReference type="NCBI Taxonomy" id="3888"/>
    <lineage>
        <taxon>Eukaryota</taxon>
        <taxon>Viridiplantae</taxon>
        <taxon>Streptophyta</taxon>
        <taxon>Embryophyta</taxon>
        <taxon>Tracheophyta</taxon>
        <taxon>Spermatophyta</taxon>
        <taxon>Magnoliopsida</taxon>
        <taxon>eudicotyledons</taxon>
        <taxon>Gunneridae</taxon>
        <taxon>Pentapetalae</taxon>
        <taxon>rosids</taxon>
        <taxon>fabids</taxon>
        <taxon>Fabales</taxon>
        <taxon>Fabaceae</taxon>
        <taxon>Papilionoideae</taxon>
        <taxon>50 kb inversion clade</taxon>
        <taxon>NPAAA clade</taxon>
        <taxon>Hologalegina</taxon>
        <taxon>IRL clade</taxon>
        <taxon>Fabeae</taxon>
        <taxon>Lathyrus</taxon>
    </lineage>
</organism>
<evidence type="ECO:0000313" key="1">
    <source>
        <dbReference type="EMBL" id="KAI5437077.1"/>
    </source>
</evidence>
<protein>
    <recommendedName>
        <fullName evidence="3">Reverse transcriptase domain-containing protein</fullName>
    </recommendedName>
</protein>
<name>A0A9D5B688_PEA</name>
<accession>A0A9D5B688</accession>
<comment type="caution">
    <text evidence="1">The sequence shown here is derived from an EMBL/GenBank/DDBJ whole genome shotgun (WGS) entry which is preliminary data.</text>
</comment>
<keyword evidence="2" id="KW-1185">Reference proteome</keyword>